<evidence type="ECO:0000313" key="2">
    <source>
        <dbReference type="EMBL" id="GEE00220.1"/>
    </source>
</evidence>
<name>A0A7I9VFJ7_9ACTN</name>
<dbReference type="EMBL" id="BJOV01000008">
    <property type="protein sequence ID" value="GEE04149.1"/>
    <property type="molecule type" value="Genomic_DNA"/>
</dbReference>
<dbReference type="SUPFAM" id="SSF69349">
    <property type="entry name" value="Phage fibre proteins"/>
    <property type="match status" value="1"/>
</dbReference>
<evidence type="ECO:0000313" key="4">
    <source>
        <dbReference type="Proteomes" id="UP000444960"/>
    </source>
</evidence>
<dbReference type="EMBL" id="BJOV01000002">
    <property type="protein sequence ID" value="GEE00220.1"/>
    <property type="molecule type" value="Genomic_DNA"/>
</dbReference>
<reference evidence="3" key="2">
    <citation type="journal article" date="2020" name="Int. J. Syst. Evol. Microbiol.">
        <title>Gordonia crocea sp. nov. and Gordonia spumicola sp. nov. isolated from sludge of a wastewater treatment plant.</title>
        <authorList>
            <person name="Tamura T."/>
            <person name="Saito S."/>
            <person name="Hamada M."/>
            <person name="Kang Y."/>
            <person name="Hoshino Y."/>
            <person name="Gonoi T."/>
            <person name="Mikami Y."/>
            <person name="Yaguchi T."/>
        </authorList>
    </citation>
    <scope>NUCLEOTIDE SEQUENCE</scope>
    <source>
        <strain evidence="3">NBRC 107696</strain>
    </source>
</reference>
<dbReference type="RefSeq" id="WP_161894146.1">
    <property type="nucleotide sequence ID" value="NZ_BJOV01000002.1"/>
</dbReference>
<dbReference type="Pfam" id="PF24703">
    <property type="entry name" value="DUF7666"/>
    <property type="match status" value="1"/>
</dbReference>
<feature type="domain" description="DUF7666" evidence="1">
    <location>
        <begin position="211"/>
        <end position="290"/>
    </location>
</feature>
<evidence type="ECO:0000259" key="1">
    <source>
        <dbReference type="Pfam" id="PF24703"/>
    </source>
</evidence>
<sequence>MTIITVTTQQELDKALADKACTIYVESPDGVWLTLNSSGSSHVVAGGSSHVEAGGRSHVEARDSSHVEARDSSHVEARGRSHVEAWDSSHVVAGGRSHVVARGRSHVVAGGSSHVEAWDRSHVEAGGRSHVEARDSSHVEARDSSHVEAWDRSHVEARRCVAIHLHSQRVTLDGGVVIDMTAVDMTDPRTWCEVRGVKVIPGETTADDIAVVFKAVDDKWTTPRGVDYRPGSTPEAPDWEPTTFCGHGLHFGVSPSRSADYLQDATRFVRVGVLLSEMVPLDDKCKAKRVVTACVAVDREGREVTA</sequence>
<comment type="caution">
    <text evidence="3">The sequence shown here is derived from an EMBL/GenBank/DDBJ whole genome shotgun (WGS) entry which is preliminary data.</text>
</comment>
<organism evidence="3 4">
    <name type="scientific">Gordonia spumicola</name>
    <dbReference type="NCBI Taxonomy" id="589161"/>
    <lineage>
        <taxon>Bacteria</taxon>
        <taxon>Bacillati</taxon>
        <taxon>Actinomycetota</taxon>
        <taxon>Actinomycetes</taxon>
        <taxon>Mycobacteriales</taxon>
        <taxon>Gordoniaceae</taxon>
        <taxon>Gordonia</taxon>
    </lineage>
</organism>
<dbReference type="InterPro" id="IPR056083">
    <property type="entry name" value="DUF7666"/>
</dbReference>
<dbReference type="AlphaFoldDB" id="A0A7I9VFJ7"/>
<dbReference type="Proteomes" id="UP000444960">
    <property type="component" value="Unassembled WGS sequence"/>
</dbReference>
<protein>
    <recommendedName>
        <fullName evidence="1">DUF7666 domain-containing protein</fullName>
    </recommendedName>
</protein>
<reference evidence="4" key="1">
    <citation type="submission" date="2019-06" db="EMBL/GenBank/DDBJ databases">
        <title>Gordonia isolated from sludge of a wastewater treatment plant.</title>
        <authorList>
            <person name="Tamura T."/>
            <person name="Aoyama K."/>
            <person name="Kang Y."/>
            <person name="Saito S."/>
            <person name="Akiyama N."/>
            <person name="Yazawa K."/>
            <person name="Gonoi T."/>
            <person name="Mikami Y."/>
        </authorList>
    </citation>
    <scope>NUCLEOTIDE SEQUENCE [LARGE SCALE GENOMIC DNA]</scope>
    <source>
        <strain evidence="4">NBRC 107696</strain>
    </source>
</reference>
<proteinExistence type="predicted"/>
<evidence type="ECO:0000313" key="3">
    <source>
        <dbReference type="EMBL" id="GEE04149.1"/>
    </source>
</evidence>
<dbReference type="OrthoDB" id="3721385at2"/>
<gene>
    <name evidence="2" type="ORF">nbrc107696_06660</name>
    <name evidence="3" type="ORF">nbrc107696_45950</name>
</gene>
<keyword evidence="4" id="KW-1185">Reference proteome</keyword>
<accession>A0A7I9VFJ7</accession>